<dbReference type="SMART" id="SM00905">
    <property type="entry name" value="FolB"/>
    <property type="match status" value="1"/>
</dbReference>
<organism evidence="3 4">
    <name type="scientific">Butyricicoccus intestinisimiae</name>
    <dbReference type="NCBI Taxonomy" id="2841509"/>
    <lineage>
        <taxon>Bacteria</taxon>
        <taxon>Bacillati</taxon>
        <taxon>Bacillota</taxon>
        <taxon>Clostridia</taxon>
        <taxon>Eubacteriales</taxon>
        <taxon>Butyricicoccaceae</taxon>
        <taxon>Butyricicoccus</taxon>
    </lineage>
</organism>
<comment type="catalytic activity">
    <reaction evidence="1">
        <text>7,8-dihydroneopterin = 6-hydroxymethyl-7,8-dihydropterin + glycolaldehyde</text>
        <dbReference type="Rhea" id="RHEA:10540"/>
        <dbReference type="ChEBI" id="CHEBI:17001"/>
        <dbReference type="ChEBI" id="CHEBI:17071"/>
        <dbReference type="ChEBI" id="CHEBI:44841"/>
        <dbReference type="EC" id="4.1.2.25"/>
    </reaction>
</comment>
<dbReference type="InterPro" id="IPR006156">
    <property type="entry name" value="Dihydroneopterin_aldolase"/>
</dbReference>
<keyword evidence="3" id="KW-0808">Transferase</keyword>
<keyword evidence="1" id="KW-0289">Folate biosynthesis</keyword>
<evidence type="ECO:0000256" key="1">
    <source>
        <dbReference type="RuleBase" id="RU362079"/>
    </source>
</evidence>
<sequence>MDEIRIKQLEVFAHHGVFPEENRLGQKFVISAALRTHLRTAGLTDDLTQSMDYGAVCAEIQTFLTQHTFQLLETAAEKLCEHLLQTLPLLDSIQLEIEKPWAPIGLPLKTAAVCIERGWHMAYIALGSNIGDSKGYLDGAVQALEQDETMRVERVSDYIVTKPYGGVEQDDFLNAVLCVKTLRTPHELLDRLHEIEQTAHRTREIHWGPRTLDLDILFYDEELFSDDVLTIPHPEIPKRDFVLRPMAQIAPYFVHPVYHKTIMQLWEQLQA</sequence>
<keyword evidence="1" id="KW-0456">Lyase</keyword>
<dbReference type="PANTHER" id="PTHR43071">
    <property type="entry name" value="2-AMINO-4-HYDROXY-6-HYDROXYMETHYLDIHYDROPTERIDINE PYROPHOSPHOKINASE"/>
    <property type="match status" value="1"/>
</dbReference>
<comment type="similarity">
    <text evidence="1">Belongs to the DHNA family.</text>
</comment>
<dbReference type="NCBIfam" id="TIGR00526">
    <property type="entry name" value="folB_dom"/>
    <property type="match status" value="1"/>
</dbReference>
<dbReference type="Proteomes" id="UP000783588">
    <property type="component" value="Unassembled WGS sequence"/>
</dbReference>
<dbReference type="CDD" id="cd00534">
    <property type="entry name" value="DHNA_DHNTPE"/>
    <property type="match status" value="1"/>
</dbReference>
<protein>
    <recommendedName>
        <fullName evidence="1">Bifunctional folate synthesis protein</fullName>
    </recommendedName>
    <domain>
        <recommendedName>
            <fullName evidence="1">Dihydroneopterin aldolase</fullName>
            <shortName evidence="1">DHNA</shortName>
            <ecNumber evidence="1">4.1.2.25</ecNumber>
        </recommendedName>
        <alternativeName>
            <fullName evidence="1">7,8-dihydroneopterin aldolase</fullName>
        </alternativeName>
    </domain>
    <domain>
        <recommendedName>
            <fullName evidence="1">2-amino-4-hydroxy-6-hydroxymethyldihydropteridine pyrophosphokinase</fullName>
            <ecNumber evidence="1">2.7.6.3</ecNumber>
        </recommendedName>
        <alternativeName>
            <fullName evidence="1">6-hydroxymethyl-7,8-dihydropterin pyrophosphokinase</fullName>
            <shortName evidence="1">PPPK</shortName>
        </alternativeName>
        <alternativeName>
            <fullName evidence="1">7,8-dihydro-6-hydroxymethylpterin pyrophosphokinase</fullName>
            <shortName evidence="1">HPPK</shortName>
        </alternativeName>
    </domain>
</protein>
<dbReference type="Pfam" id="PF02152">
    <property type="entry name" value="FolB"/>
    <property type="match status" value="1"/>
</dbReference>
<dbReference type="NCBIfam" id="TIGR01498">
    <property type="entry name" value="folK"/>
    <property type="match status" value="1"/>
</dbReference>
<dbReference type="PROSITE" id="PS00794">
    <property type="entry name" value="HPPK"/>
    <property type="match status" value="1"/>
</dbReference>
<dbReference type="GO" id="GO:0003848">
    <property type="term" value="F:2-amino-4-hydroxy-6-hydroxymethyldihydropteridine diphosphokinase activity"/>
    <property type="evidence" value="ECO:0007669"/>
    <property type="project" value="UniProtKB-EC"/>
</dbReference>
<dbReference type="NCBIfam" id="TIGR00525">
    <property type="entry name" value="folB"/>
    <property type="match status" value="1"/>
</dbReference>
<dbReference type="InterPro" id="IPR006157">
    <property type="entry name" value="FolB_dom"/>
</dbReference>
<dbReference type="CDD" id="cd00483">
    <property type="entry name" value="HPPK"/>
    <property type="match status" value="1"/>
</dbReference>
<dbReference type="InterPro" id="IPR000550">
    <property type="entry name" value="Hppk"/>
</dbReference>
<dbReference type="PANTHER" id="PTHR43071:SF1">
    <property type="entry name" value="2-AMINO-4-HYDROXY-6-HYDROXYMETHYLDIHYDROPTERIDINE PYROPHOSPHOKINASE"/>
    <property type="match status" value="1"/>
</dbReference>
<gene>
    <name evidence="3" type="primary">folK</name>
    <name evidence="3" type="ORF">KQI75_05165</name>
</gene>
<dbReference type="RefSeq" id="WP_216469662.1">
    <property type="nucleotide sequence ID" value="NZ_JAHLQI010000002.1"/>
</dbReference>
<keyword evidence="4" id="KW-1185">Reference proteome</keyword>
<comment type="pathway">
    <text evidence="1">Cofactor biosynthesis; tetrahydrofolate biosynthesis; 2-amino-4-hydroxy-6-hydroxymethyl-7,8-dihydropteridine diphosphate from 7,8-dihydroneopterin triphosphate: step 3/4.</text>
</comment>
<comment type="function">
    <text evidence="1">Catalyzes the conversion of 7,8-dihydroneopterin to 6-hydroxymethyl-7,8-dihydropterin.</text>
</comment>
<evidence type="ECO:0000313" key="3">
    <source>
        <dbReference type="EMBL" id="MBU5490014.1"/>
    </source>
</evidence>
<accession>A0ABS6ET45</accession>
<comment type="caution">
    <text evidence="3">The sequence shown here is derived from an EMBL/GenBank/DDBJ whole genome shotgun (WGS) entry which is preliminary data.</text>
</comment>
<name>A0ABS6ET45_9FIRM</name>
<feature type="domain" description="7,8-dihydro-6-hydroxymethylpterin-pyrophosphokinase" evidence="2">
    <location>
        <begin position="206"/>
        <end position="217"/>
    </location>
</feature>
<evidence type="ECO:0000259" key="2">
    <source>
        <dbReference type="PROSITE" id="PS00794"/>
    </source>
</evidence>
<dbReference type="EC" id="4.1.2.25" evidence="1"/>
<dbReference type="Pfam" id="PF01288">
    <property type="entry name" value="HPPK"/>
    <property type="match status" value="1"/>
</dbReference>
<proteinExistence type="inferred from homology"/>
<dbReference type="EC" id="2.7.6.3" evidence="1"/>
<reference evidence="3 4" key="1">
    <citation type="submission" date="2021-06" db="EMBL/GenBank/DDBJ databases">
        <authorList>
            <person name="Sun Q."/>
            <person name="Li D."/>
        </authorList>
    </citation>
    <scope>NUCLEOTIDE SEQUENCE [LARGE SCALE GENOMIC DNA]</scope>
    <source>
        <strain evidence="3 4">MSJd-7</strain>
    </source>
</reference>
<evidence type="ECO:0000313" key="4">
    <source>
        <dbReference type="Proteomes" id="UP000783588"/>
    </source>
</evidence>
<dbReference type="EMBL" id="JAHLQI010000002">
    <property type="protein sequence ID" value="MBU5490014.1"/>
    <property type="molecule type" value="Genomic_DNA"/>
</dbReference>